<gene>
    <name evidence="1" type="ORF">Pan97_41490</name>
</gene>
<dbReference type="KEGG" id="bvo:Pan97_41490"/>
<keyword evidence="2" id="KW-1185">Reference proteome</keyword>
<organism evidence="1 2">
    <name type="scientific">Bremerella volcania</name>
    <dbReference type="NCBI Taxonomy" id="2527984"/>
    <lineage>
        <taxon>Bacteria</taxon>
        <taxon>Pseudomonadati</taxon>
        <taxon>Planctomycetota</taxon>
        <taxon>Planctomycetia</taxon>
        <taxon>Pirellulales</taxon>
        <taxon>Pirellulaceae</taxon>
        <taxon>Bremerella</taxon>
    </lineage>
</organism>
<dbReference type="Proteomes" id="UP000318626">
    <property type="component" value="Chromosome"/>
</dbReference>
<dbReference type="EMBL" id="CP036289">
    <property type="protein sequence ID" value="QDU77088.1"/>
    <property type="molecule type" value="Genomic_DNA"/>
</dbReference>
<accession>A0A518CCY9</accession>
<proteinExistence type="predicted"/>
<sequence>MENVVTNLKKRTLELFVLGATIAALGCSQGPPKFEITGNVTLDGQPITTGSVMFSPTDGSRDVSRGDVVDGRYTLECGAGEKIVQIAGFTQAEKVIPWTYAVANSGLTASVSEDAEMNFDLTSQTKTRRRR</sequence>
<reference evidence="2" key="1">
    <citation type="submission" date="2019-02" db="EMBL/GenBank/DDBJ databases">
        <title>Deep-cultivation of Planctomycetes and their phenomic and genomic characterization uncovers novel biology.</title>
        <authorList>
            <person name="Wiegand S."/>
            <person name="Jogler M."/>
            <person name="Boedeker C."/>
            <person name="Pinto D."/>
            <person name="Vollmers J."/>
            <person name="Rivas-Marin E."/>
            <person name="Kohn T."/>
            <person name="Peeters S.H."/>
            <person name="Heuer A."/>
            <person name="Rast P."/>
            <person name="Oberbeckmann S."/>
            <person name="Bunk B."/>
            <person name="Jeske O."/>
            <person name="Meyerdierks A."/>
            <person name="Storesund J.E."/>
            <person name="Kallscheuer N."/>
            <person name="Luecker S."/>
            <person name="Lage O.M."/>
            <person name="Pohl T."/>
            <person name="Merkel B.J."/>
            <person name="Hornburger P."/>
            <person name="Mueller R.-W."/>
            <person name="Bruemmer F."/>
            <person name="Labrenz M."/>
            <person name="Spormann A.M."/>
            <person name="Op den Camp H."/>
            <person name="Overmann J."/>
            <person name="Amann R."/>
            <person name="Jetten M.S.M."/>
            <person name="Mascher T."/>
            <person name="Medema M.H."/>
            <person name="Devos D.P."/>
            <person name="Kaster A.-K."/>
            <person name="Ovreas L."/>
            <person name="Rohde M."/>
            <person name="Galperin M.Y."/>
            <person name="Jogler C."/>
        </authorList>
    </citation>
    <scope>NUCLEOTIDE SEQUENCE [LARGE SCALE GENOMIC DNA]</scope>
    <source>
        <strain evidence="2">Pan97</strain>
    </source>
</reference>
<evidence type="ECO:0008006" key="3">
    <source>
        <dbReference type="Google" id="ProtNLM"/>
    </source>
</evidence>
<evidence type="ECO:0000313" key="2">
    <source>
        <dbReference type="Proteomes" id="UP000318626"/>
    </source>
</evidence>
<evidence type="ECO:0000313" key="1">
    <source>
        <dbReference type="EMBL" id="QDU77088.1"/>
    </source>
</evidence>
<dbReference type="AlphaFoldDB" id="A0A518CCY9"/>
<protein>
    <recommendedName>
        <fullName evidence="3">Carboxypeptidase regulatory-like domain-containing protein</fullName>
    </recommendedName>
</protein>
<name>A0A518CCY9_9BACT</name>